<sequence length="215" mass="23216">MKVRHLAIVLTSLALMLSAGCSILPENDPPTLYRLPALDEAHASTSTASSRMDATQSATKRLGVAAPEAGYLLSSSRIVVYPENTQVKVYEGARWHEDTPELLQARLIDGLQQSGLYAGVGSDHLPSDLLLLSELRHFQSVYENGRPSAVIQLDVQLVEADSRASIGSQSFRTSSQAADVEIPAVVDAFGRASDTLVEQLTAWLSEQRTGVEARN</sequence>
<evidence type="ECO:0000313" key="1">
    <source>
        <dbReference type="EMBL" id="MBZ5487788.1"/>
    </source>
</evidence>
<name>A0ACC5VU12_9GAMM</name>
<protein>
    <submittedName>
        <fullName evidence="1">Membrane integrity-associated transporter subunit PqiC</fullName>
    </submittedName>
</protein>
<proteinExistence type="predicted"/>
<keyword evidence="2" id="KW-1185">Reference proteome</keyword>
<gene>
    <name evidence="1" type="ORF">HW452_09645</name>
</gene>
<accession>A0ACC5VU12</accession>
<dbReference type="Proteomes" id="UP001319846">
    <property type="component" value="Unassembled WGS sequence"/>
</dbReference>
<organism evidence="1 2">
    <name type="scientific">Vreelandella aquamarina</name>
    <dbReference type="NCBI Taxonomy" id="77097"/>
    <lineage>
        <taxon>Bacteria</taxon>
        <taxon>Pseudomonadati</taxon>
        <taxon>Pseudomonadota</taxon>
        <taxon>Gammaproteobacteria</taxon>
        <taxon>Oceanospirillales</taxon>
        <taxon>Halomonadaceae</taxon>
        <taxon>Vreelandella</taxon>
    </lineage>
</organism>
<evidence type="ECO:0000313" key="2">
    <source>
        <dbReference type="Proteomes" id="UP001319846"/>
    </source>
</evidence>
<comment type="caution">
    <text evidence="1">The sequence shown here is derived from an EMBL/GenBank/DDBJ whole genome shotgun (WGS) entry which is preliminary data.</text>
</comment>
<reference evidence="1" key="1">
    <citation type="submission" date="2020-06" db="EMBL/GenBank/DDBJ databases">
        <title>Whole Genome Sequence of Halomonas aquamarina MB598.</title>
        <authorList>
            <person name="Pervaiz M."/>
            <person name="Fariq A."/>
            <person name="Yasmin A."/>
            <person name="Welch M."/>
        </authorList>
    </citation>
    <scope>NUCLEOTIDE SEQUENCE</scope>
    <source>
        <strain evidence="1">MB598</strain>
    </source>
</reference>
<dbReference type="EMBL" id="JABYQT010000005">
    <property type="protein sequence ID" value="MBZ5487788.1"/>
    <property type="molecule type" value="Genomic_DNA"/>
</dbReference>